<evidence type="ECO:0000256" key="1">
    <source>
        <dbReference type="ARBA" id="ARBA00022737"/>
    </source>
</evidence>
<evidence type="ECO:0000256" key="2">
    <source>
        <dbReference type="PROSITE-ProRule" id="PRU00504"/>
    </source>
</evidence>
<dbReference type="GO" id="GO:0000209">
    <property type="term" value="P:protein polyubiquitination"/>
    <property type="evidence" value="ECO:0007669"/>
    <property type="project" value="TreeGrafter"/>
</dbReference>
<keyword evidence="4" id="KW-1185">Reference proteome</keyword>
<proteinExistence type="predicted"/>
<comment type="caution">
    <text evidence="3">The sequence shown here is derived from an EMBL/GenBank/DDBJ whole genome shotgun (WGS) entry which is preliminary data.</text>
</comment>
<dbReference type="InterPro" id="IPR050952">
    <property type="entry name" value="TRIM-NHL_E3_ligases"/>
</dbReference>
<dbReference type="GO" id="GO:0043161">
    <property type="term" value="P:proteasome-mediated ubiquitin-dependent protein catabolic process"/>
    <property type="evidence" value="ECO:0007669"/>
    <property type="project" value="TreeGrafter"/>
</dbReference>
<dbReference type="PANTHER" id="PTHR24104">
    <property type="entry name" value="E3 UBIQUITIN-PROTEIN LIGASE NHLRC1-RELATED"/>
    <property type="match status" value="1"/>
</dbReference>
<organism evidence="3 4">
    <name type="scientific">Pinctada imbricata</name>
    <name type="common">Atlantic pearl-oyster</name>
    <name type="synonym">Pinctada martensii</name>
    <dbReference type="NCBI Taxonomy" id="66713"/>
    <lineage>
        <taxon>Eukaryota</taxon>
        <taxon>Metazoa</taxon>
        <taxon>Spiralia</taxon>
        <taxon>Lophotrochozoa</taxon>
        <taxon>Mollusca</taxon>
        <taxon>Bivalvia</taxon>
        <taxon>Autobranchia</taxon>
        <taxon>Pteriomorphia</taxon>
        <taxon>Pterioida</taxon>
        <taxon>Pterioidea</taxon>
        <taxon>Pteriidae</taxon>
        <taxon>Pinctada</taxon>
    </lineage>
</organism>
<name>A0AA89C880_PINIB</name>
<dbReference type="InterPro" id="IPR001258">
    <property type="entry name" value="NHL_repeat"/>
</dbReference>
<keyword evidence="1" id="KW-0677">Repeat</keyword>
<evidence type="ECO:0008006" key="5">
    <source>
        <dbReference type="Google" id="ProtNLM"/>
    </source>
</evidence>
<dbReference type="PANTHER" id="PTHR24104:SF25">
    <property type="entry name" value="PROTEIN LIN-41"/>
    <property type="match status" value="1"/>
</dbReference>
<dbReference type="GO" id="GO:0008270">
    <property type="term" value="F:zinc ion binding"/>
    <property type="evidence" value="ECO:0007669"/>
    <property type="project" value="UniProtKB-KW"/>
</dbReference>
<dbReference type="SUPFAM" id="SSF63829">
    <property type="entry name" value="Calcium-dependent phosphotriesterase"/>
    <property type="match status" value="1"/>
</dbReference>
<evidence type="ECO:0000313" key="3">
    <source>
        <dbReference type="EMBL" id="KAK3099171.1"/>
    </source>
</evidence>
<accession>A0AA89C880</accession>
<dbReference type="Pfam" id="PF01436">
    <property type="entry name" value="NHL"/>
    <property type="match status" value="1"/>
</dbReference>
<dbReference type="GO" id="GO:0061630">
    <property type="term" value="F:ubiquitin protein ligase activity"/>
    <property type="evidence" value="ECO:0007669"/>
    <property type="project" value="TreeGrafter"/>
</dbReference>
<feature type="repeat" description="NHL" evidence="2">
    <location>
        <begin position="237"/>
        <end position="264"/>
    </location>
</feature>
<evidence type="ECO:0000313" key="4">
    <source>
        <dbReference type="Proteomes" id="UP001186944"/>
    </source>
</evidence>
<dbReference type="InterPro" id="IPR011042">
    <property type="entry name" value="6-blade_b-propeller_TolB-like"/>
</dbReference>
<reference evidence="3" key="1">
    <citation type="submission" date="2019-08" db="EMBL/GenBank/DDBJ databases">
        <title>The improved chromosome-level genome for the pearl oyster Pinctada fucata martensii using PacBio sequencing and Hi-C.</title>
        <authorList>
            <person name="Zheng Z."/>
        </authorList>
    </citation>
    <scope>NUCLEOTIDE SEQUENCE</scope>
    <source>
        <strain evidence="3">ZZ-2019</strain>
        <tissue evidence="3">Adductor muscle</tissue>
    </source>
</reference>
<gene>
    <name evidence="3" type="ORF">FSP39_000471</name>
</gene>
<dbReference type="AlphaFoldDB" id="A0AA89C880"/>
<dbReference type="EMBL" id="VSWD01000006">
    <property type="protein sequence ID" value="KAK3099171.1"/>
    <property type="molecule type" value="Genomic_DNA"/>
</dbReference>
<dbReference type="PROSITE" id="PS51125">
    <property type="entry name" value="NHL"/>
    <property type="match status" value="1"/>
</dbReference>
<protein>
    <recommendedName>
        <fullName evidence="5">Tripartite motif-containing protein 2</fullName>
    </recommendedName>
</protein>
<dbReference type="Gene3D" id="2.120.10.30">
    <property type="entry name" value="TolB, C-terminal domain"/>
    <property type="match status" value="1"/>
</dbReference>
<sequence length="313" mass="35040">MKWSRSVSIGNGHGTTQGVNVKILSTFECPSLSAVDESESDDDADDEPIHAIAPVTDNEAWIGSGWETTRIGLVERNGQNRRLVDVDSRIDDFALTPNNELLMSCFREKLIKRLSKDGDIVSEIHTPFFPRGITSCSDGGFIVCMTDDYSTSLASDSRRLLMKYSNEYELKDSYEIYEESRLFRRPYRVAENNNGDICVSDRTSMGSGRVIVLFSNGKLRFVYEGPSNNQCERKFAPAGIVCDHLGRILVADTNNHCVHILDQSGQFLGFLLKREDGLVSPHTLSFDRAGGLWIGDELGNIRVFQYTQRSVMS</sequence>
<dbReference type="Proteomes" id="UP001186944">
    <property type="component" value="Unassembled WGS sequence"/>
</dbReference>